<dbReference type="EMBL" id="HG994583">
    <property type="protein sequence ID" value="CAF2914221.1"/>
    <property type="molecule type" value="Genomic_DNA"/>
</dbReference>
<dbReference type="PROSITE" id="PS50850">
    <property type="entry name" value="MFS"/>
    <property type="match status" value="1"/>
</dbReference>
<evidence type="ECO:0000259" key="5">
    <source>
        <dbReference type="PROSITE" id="PS50850"/>
    </source>
</evidence>
<gene>
    <name evidence="6" type="ORF">LSAA_9191</name>
</gene>
<dbReference type="InterPro" id="IPR020846">
    <property type="entry name" value="MFS_dom"/>
</dbReference>
<evidence type="ECO:0000256" key="3">
    <source>
        <dbReference type="ARBA" id="ARBA00022989"/>
    </source>
</evidence>
<dbReference type="InterPro" id="IPR005829">
    <property type="entry name" value="Sugar_transporter_CS"/>
</dbReference>
<dbReference type="GO" id="GO:0016020">
    <property type="term" value="C:membrane"/>
    <property type="evidence" value="ECO:0007669"/>
    <property type="project" value="UniProtKB-SubCell"/>
</dbReference>
<dbReference type="InterPro" id="IPR005828">
    <property type="entry name" value="MFS_sugar_transport-like"/>
</dbReference>
<dbReference type="Pfam" id="PF00083">
    <property type="entry name" value="Sugar_tr"/>
    <property type="match status" value="2"/>
</dbReference>
<evidence type="ECO:0000256" key="1">
    <source>
        <dbReference type="ARBA" id="ARBA00004141"/>
    </source>
</evidence>
<sequence>MRNMKNLITMENALALFTYKHAPASSYIQTLFLRIVEFSRVQINQIMDIPSNSDSKGTKKDLYKNVPRTESPYKSTTVPLPVRQTSVLDTAEHSTSYSKKKQTLATGIITLGCLLNGSSIGYTGIAIPSLMNGTNIYKNPLNLNQQDISWITSLLPLGCFFGGLMSIYVMEKLASNMQMICTGRFFCGVGFGLELSVATVYVVEIASADMRRVLKHFVQFMGTLGVLFSFITGGLFLDWNTLALINLIFLAPFALGLTFLPESPHWLIHKGYEYQASESLEWLRGRDDAAIDREIEKIKRHVMLRQKENSAGIMLLKGSIKPFIVSLFIMFFMIFSAQNMIIFYLSTILETAGSSIKPTSGVIICGLVLLLSCVVSLVVISKTKRKWVMVLSMFLTAVFHFILGGCMHFHENAKGPYYNGTIGKHLFMVAYNSSATGEIIYTHEHLTMNDTVAFGSGWLPLFCITSIIFIGNIGYGTLTWAVTSEIMPPKCRNTCNSVLLSMAFFCGFFITKTFVDLVESVNESGAFWIYGGITALGGLFTLIFIPETKGVPFEEIRNFYYKNPSAYKQPKKTHIVDNATPLETIA</sequence>
<proteinExistence type="predicted"/>
<evidence type="ECO:0000313" key="6">
    <source>
        <dbReference type="EMBL" id="CAF2914221.1"/>
    </source>
</evidence>
<protein>
    <submittedName>
        <fullName evidence="6">SLC2A8</fullName>
    </submittedName>
</protein>
<dbReference type="GO" id="GO:0022857">
    <property type="term" value="F:transmembrane transporter activity"/>
    <property type="evidence" value="ECO:0007669"/>
    <property type="project" value="InterPro"/>
</dbReference>
<dbReference type="OrthoDB" id="6339427at2759"/>
<dbReference type="InterPro" id="IPR036259">
    <property type="entry name" value="MFS_trans_sf"/>
</dbReference>
<feature type="domain" description="Major facilitator superfamily (MFS) profile" evidence="5">
    <location>
        <begin position="78"/>
        <end position="549"/>
    </location>
</feature>
<keyword evidence="3" id="KW-1133">Transmembrane helix</keyword>
<organism evidence="6 7">
    <name type="scientific">Lepeophtheirus salmonis</name>
    <name type="common">Salmon louse</name>
    <name type="synonym">Caligus salmonis</name>
    <dbReference type="NCBI Taxonomy" id="72036"/>
    <lineage>
        <taxon>Eukaryota</taxon>
        <taxon>Metazoa</taxon>
        <taxon>Ecdysozoa</taxon>
        <taxon>Arthropoda</taxon>
        <taxon>Crustacea</taxon>
        <taxon>Multicrustacea</taxon>
        <taxon>Hexanauplia</taxon>
        <taxon>Copepoda</taxon>
        <taxon>Siphonostomatoida</taxon>
        <taxon>Caligidae</taxon>
        <taxon>Lepeophtheirus</taxon>
    </lineage>
</organism>
<dbReference type="InterPro" id="IPR050549">
    <property type="entry name" value="MFS_Trehalose_Transporter"/>
</dbReference>
<dbReference type="SUPFAM" id="SSF103473">
    <property type="entry name" value="MFS general substrate transporter"/>
    <property type="match status" value="1"/>
</dbReference>
<evidence type="ECO:0000256" key="2">
    <source>
        <dbReference type="ARBA" id="ARBA00022692"/>
    </source>
</evidence>
<comment type="subcellular location">
    <subcellularLocation>
        <location evidence="1">Membrane</location>
        <topology evidence="1">Multi-pass membrane protein</topology>
    </subcellularLocation>
</comment>
<evidence type="ECO:0000256" key="4">
    <source>
        <dbReference type="ARBA" id="ARBA00023136"/>
    </source>
</evidence>
<keyword evidence="2" id="KW-0812">Transmembrane</keyword>
<evidence type="ECO:0000313" key="7">
    <source>
        <dbReference type="Proteomes" id="UP000675881"/>
    </source>
</evidence>
<reference evidence="6" key="1">
    <citation type="submission" date="2021-02" db="EMBL/GenBank/DDBJ databases">
        <authorList>
            <person name="Bekaert M."/>
        </authorList>
    </citation>
    <scope>NUCLEOTIDE SEQUENCE</scope>
    <source>
        <strain evidence="6">IoA-00</strain>
    </source>
</reference>
<dbReference type="Gene3D" id="1.20.1250.20">
    <property type="entry name" value="MFS general substrate transporter like domains"/>
    <property type="match status" value="1"/>
</dbReference>
<name>A0A7R8H758_LEPSM</name>
<accession>A0A7R8H758</accession>
<dbReference type="PANTHER" id="PTHR48021">
    <property type="match status" value="1"/>
</dbReference>
<keyword evidence="4" id="KW-0472">Membrane</keyword>
<dbReference type="Proteomes" id="UP000675881">
    <property type="component" value="Chromosome 4"/>
</dbReference>
<dbReference type="PROSITE" id="PS00217">
    <property type="entry name" value="SUGAR_TRANSPORT_2"/>
    <property type="match status" value="1"/>
</dbReference>
<dbReference type="PANTHER" id="PTHR48021:SF1">
    <property type="entry name" value="GH07001P-RELATED"/>
    <property type="match status" value="1"/>
</dbReference>
<keyword evidence="7" id="KW-1185">Reference proteome</keyword>
<dbReference type="AlphaFoldDB" id="A0A7R8H758"/>